<reference evidence="10 11" key="1">
    <citation type="submission" date="2019-11" db="EMBL/GenBank/DDBJ databases">
        <title>Whole genome shotgun sequencing (WGS) data from Adlercreutzia equolifaciens ResAG-91, Eggerthella lenta MRI-F36, MRI-F37, MRI-F40, ResAG-49, ResAG-88, ResAG-121, ResAG-145, and Gordonibacter sp. ResAG-5, ResAG-26, ResAG-43, ResAG-50, ResAG-59.</title>
        <authorList>
            <person name="Stoll D.A."/>
            <person name="Danylec N."/>
            <person name="Franz C.M.A.P."/>
            <person name="Huch M."/>
        </authorList>
    </citation>
    <scope>NUCLEOTIDE SEQUENCE [LARGE SCALE GENOMIC DNA]</scope>
    <source>
        <strain evidence="10 11">ResAG-91</strain>
    </source>
</reference>
<dbReference type="InterPro" id="IPR050250">
    <property type="entry name" value="Macrolide_Exporter_MacB"/>
</dbReference>
<dbReference type="GO" id="GO:0005886">
    <property type="term" value="C:plasma membrane"/>
    <property type="evidence" value="ECO:0007669"/>
    <property type="project" value="UniProtKB-SubCell"/>
</dbReference>
<name>A0A7K1T4N8_9ACTN</name>
<organism evidence="10 11">
    <name type="scientific">Adlercreutzia rubneri</name>
    <dbReference type="NCBI Taxonomy" id="2916441"/>
    <lineage>
        <taxon>Bacteria</taxon>
        <taxon>Bacillati</taxon>
        <taxon>Actinomycetota</taxon>
        <taxon>Coriobacteriia</taxon>
        <taxon>Eggerthellales</taxon>
        <taxon>Eggerthellaceae</taxon>
        <taxon>Adlercreutzia</taxon>
    </lineage>
</organism>
<sequence>MNATTNFTVKSLRANRVRTLVTIAGVALAAALLTAVLTTFVSLNDFLYRNEAALAGTWMACVEADDSSVLDERITGAQADPQVSGTAIMRDIGFAELTADQQDTQGTYLAIRSIEGDVGDICGIEPSEGRLPENEHEIMLFATWNDYGGVNLGDEVTFNVGQRVARLAPGEEGSMSAGTMTASWGVQGEAHESEITDGAPLNSSMGVLEADIDGGIFNEEVTNTEERTYTVVGFYDRPGYALSTAAGMVGVTAGAAAPDAFTDVFLTLNDVTNTQQVEEAAEALFPDEHVVLHTAMLRYMGVSSDSSIWTTFYGLVMVLAAVIVVACVSLIFNAFNISVAERIKQFGLLSSVGASRRQLRRAVVLEGAIVAVIGIPCGLLIGLAGCAVTFAALGPALAQLAGSVEVPFRVAVNGWVLLVASVLTFVTVLVSVWIPAKRASRTNIIDSLRAASGSRVSRRGAARAAKCTAPSSLWKARGAAGRVLGVGGMLARISRKRGTGKGRAASVSLALAIVLLMTAGSLSVFLGTLTDVVTGGGELAGEVGVMAQLDVETPQGEGTADGDVQAGDDGTADSAGAAADDATQPAAPTTPEAVAAGNNELFARQAEVLAGAFHDLSQIDNAQPVGWKMGTGLYAMLPEAMAGEALANEENGAGGKMADGRIGTMGSVAYLDNATFDDYAKSLGLNPADFRDPDHVRAIALAQGYGNNGSVYQLLNVLREPGTLEALVAVTYHGEPAAGIGVGEEPGEDGSAAFAFQPYLEGAGDGVEWFPLEEAEVQTVSIEVAALADEAPSIDSARGEGLQLIVPESVAAYQSFGNDAPIFYGYFDAADGDHSALTEELATAGSAYFHDKSPYGLAFYSFNDYIEQRDSNQMIATVVNVFCLLFAVILALIAMANVFNTVTNSLILRRREFAVMKSVGLSNRQFRAMVAEECVAWCVRGLVPGVLLSLFVSFLLWQVISGSMTGLPFTLPWNYVALACVMTAVAVGASVAYGMHRCRADNVVEALRADAV</sequence>
<evidence type="ECO:0000256" key="7">
    <source>
        <dbReference type="SAM" id="MobiDB-lite"/>
    </source>
</evidence>
<protein>
    <submittedName>
        <fullName evidence="10">FtsX-like permease family protein</fullName>
    </submittedName>
</protein>
<evidence type="ECO:0000256" key="5">
    <source>
        <dbReference type="ARBA" id="ARBA00023136"/>
    </source>
</evidence>
<keyword evidence="2" id="KW-1003">Cell membrane</keyword>
<dbReference type="Proteomes" id="UP000488839">
    <property type="component" value="Unassembled WGS sequence"/>
</dbReference>
<feature type="region of interest" description="Disordered" evidence="7">
    <location>
        <begin position="553"/>
        <end position="591"/>
    </location>
</feature>
<feature type="domain" description="ABC3 transporter permease C-terminal" evidence="9">
    <location>
        <begin position="318"/>
        <end position="444"/>
    </location>
</feature>
<keyword evidence="3 8" id="KW-0812">Transmembrane</keyword>
<feature type="transmembrane region" description="Helical" evidence="8">
    <location>
        <begin position="20"/>
        <end position="43"/>
    </location>
</feature>
<dbReference type="InterPro" id="IPR003838">
    <property type="entry name" value="ABC3_permease_C"/>
</dbReference>
<evidence type="ECO:0000313" key="10">
    <source>
        <dbReference type="EMBL" id="MVN58594.1"/>
    </source>
</evidence>
<dbReference type="EMBL" id="WPOO01000006">
    <property type="protein sequence ID" value="MVN58594.1"/>
    <property type="molecule type" value="Genomic_DNA"/>
</dbReference>
<feature type="compositionally biased region" description="Low complexity" evidence="7">
    <location>
        <begin position="567"/>
        <end position="591"/>
    </location>
</feature>
<evidence type="ECO:0000313" key="11">
    <source>
        <dbReference type="Proteomes" id="UP000488839"/>
    </source>
</evidence>
<evidence type="ECO:0000256" key="3">
    <source>
        <dbReference type="ARBA" id="ARBA00022692"/>
    </source>
</evidence>
<feature type="transmembrane region" description="Helical" evidence="8">
    <location>
        <begin position="504"/>
        <end position="526"/>
    </location>
</feature>
<evidence type="ECO:0000256" key="8">
    <source>
        <dbReference type="SAM" id="Phobius"/>
    </source>
</evidence>
<comment type="caution">
    <text evidence="10">The sequence shown here is derived from an EMBL/GenBank/DDBJ whole genome shotgun (WGS) entry which is preliminary data.</text>
</comment>
<feature type="transmembrane region" description="Helical" evidence="8">
    <location>
        <begin position="312"/>
        <end position="335"/>
    </location>
</feature>
<evidence type="ECO:0000256" key="6">
    <source>
        <dbReference type="ARBA" id="ARBA00038076"/>
    </source>
</evidence>
<comment type="subcellular location">
    <subcellularLocation>
        <location evidence="1">Cell membrane</location>
        <topology evidence="1">Multi-pass membrane protein</topology>
    </subcellularLocation>
</comment>
<dbReference type="AlphaFoldDB" id="A0A7K1T4N8"/>
<dbReference type="RefSeq" id="WP_157012418.1">
    <property type="nucleotide sequence ID" value="NZ_WPOO01000006.1"/>
</dbReference>
<evidence type="ECO:0000256" key="2">
    <source>
        <dbReference type="ARBA" id="ARBA00022475"/>
    </source>
</evidence>
<feature type="transmembrane region" description="Helical" evidence="8">
    <location>
        <begin position="934"/>
        <end position="960"/>
    </location>
</feature>
<dbReference type="GO" id="GO:0022857">
    <property type="term" value="F:transmembrane transporter activity"/>
    <property type="evidence" value="ECO:0007669"/>
    <property type="project" value="TreeGrafter"/>
</dbReference>
<keyword evidence="4 8" id="KW-1133">Transmembrane helix</keyword>
<evidence type="ECO:0000259" key="9">
    <source>
        <dbReference type="Pfam" id="PF02687"/>
    </source>
</evidence>
<comment type="similarity">
    <text evidence="6">Belongs to the ABC-4 integral membrane protein family.</text>
</comment>
<feature type="transmembrane region" description="Helical" evidence="8">
    <location>
        <begin position="363"/>
        <end position="392"/>
    </location>
</feature>
<keyword evidence="11" id="KW-1185">Reference proteome</keyword>
<feature type="domain" description="ABC3 transporter permease C-terminal" evidence="9">
    <location>
        <begin position="885"/>
        <end position="997"/>
    </location>
</feature>
<feature type="transmembrane region" description="Helical" evidence="8">
    <location>
        <begin position="878"/>
        <end position="902"/>
    </location>
</feature>
<evidence type="ECO:0000256" key="4">
    <source>
        <dbReference type="ARBA" id="ARBA00022989"/>
    </source>
</evidence>
<gene>
    <name evidence="10" type="ORF">GO707_05065</name>
</gene>
<feature type="transmembrane region" description="Helical" evidence="8">
    <location>
        <begin position="412"/>
        <end position="434"/>
    </location>
</feature>
<keyword evidence="5 8" id="KW-0472">Membrane</keyword>
<accession>A0A7K1T4N8</accession>
<dbReference type="Pfam" id="PF02687">
    <property type="entry name" value="FtsX"/>
    <property type="match status" value="2"/>
</dbReference>
<dbReference type="PANTHER" id="PTHR30572">
    <property type="entry name" value="MEMBRANE COMPONENT OF TRANSPORTER-RELATED"/>
    <property type="match status" value="1"/>
</dbReference>
<dbReference type="PANTHER" id="PTHR30572:SF4">
    <property type="entry name" value="ABC TRANSPORTER PERMEASE YTRF"/>
    <property type="match status" value="1"/>
</dbReference>
<evidence type="ECO:0000256" key="1">
    <source>
        <dbReference type="ARBA" id="ARBA00004651"/>
    </source>
</evidence>
<feature type="transmembrane region" description="Helical" evidence="8">
    <location>
        <begin position="972"/>
        <end position="993"/>
    </location>
</feature>
<proteinExistence type="inferred from homology"/>